<evidence type="ECO:0000256" key="5">
    <source>
        <dbReference type="ARBA" id="ARBA00022729"/>
    </source>
</evidence>
<evidence type="ECO:0000256" key="3">
    <source>
        <dbReference type="ARBA" id="ARBA00022527"/>
    </source>
</evidence>
<dbReference type="CDD" id="cd00198">
    <property type="entry name" value="vWFA"/>
    <property type="match status" value="1"/>
</dbReference>
<dbReference type="InterPro" id="IPR004166">
    <property type="entry name" value="a-kinase_dom"/>
</dbReference>
<gene>
    <name evidence="9" type="ORF">F8M41_014575</name>
</gene>
<keyword evidence="2" id="KW-0964">Secreted</keyword>
<dbReference type="GO" id="GO:0005524">
    <property type="term" value="F:ATP binding"/>
    <property type="evidence" value="ECO:0007669"/>
    <property type="project" value="InterPro"/>
</dbReference>
<proteinExistence type="predicted"/>
<feature type="coiled-coil region" evidence="7">
    <location>
        <begin position="7"/>
        <end position="34"/>
    </location>
</feature>
<dbReference type="InterPro" id="IPR052969">
    <property type="entry name" value="Thr-specific_kinase-like"/>
</dbReference>
<keyword evidence="3" id="KW-0723">Serine/threonine-protein kinase</keyword>
<name>A0A8H4B5D5_GIGMA</name>
<dbReference type="EMBL" id="WTPW01000004">
    <property type="protein sequence ID" value="KAF0561983.1"/>
    <property type="molecule type" value="Genomic_DNA"/>
</dbReference>
<keyword evidence="4" id="KW-0808">Transferase</keyword>
<dbReference type="GO" id="GO:0004674">
    <property type="term" value="F:protein serine/threonine kinase activity"/>
    <property type="evidence" value="ECO:0007669"/>
    <property type="project" value="UniProtKB-KW"/>
</dbReference>
<dbReference type="InterPro" id="IPR011009">
    <property type="entry name" value="Kinase-like_dom_sf"/>
</dbReference>
<evidence type="ECO:0000259" key="8">
    <source>
        <dbReference type="PROSITE" id="PS51158"/>
    </source>
</evidence>
<feature type="domain" description="Alpha-type protein kinase" evidence="8">
    <location>
        <begin position="299"/>
        <end position="474"/>
    </location>
</feature>
<dbReference type="SMART" id="SM00811">
    <property type="entry name" value="Alpha_kinase"/>
    <property type="match status" value="1"/>
</dbReference>
<organism evidence="9 10">
    <name type="scientific">Gigaspora margarita</name>
    <dbReference type="NCBI Taxonomy" id="4874"/>
    <lineage>
        <taxon>Eukaryota</taxon>
        <taxon>Fungi</taxon>
        <taxon>Fungi incertae sedis</taxon>
        <taxon>Mucoromycota</taxon>
        <taxon>Glomeromycotina</taxon>
        <taxon>Glomeromycetes</taxon>
        <taxon>Diversisporales</taxon>
        <taxon>Gigasporaceae</taxon>
        <taxon>Gigaspora</taxon>
    </lineage>
</organism>
<keyword evidence="5" id="KW-0732">Signal</keyword>
<dbReference type="Gene3D" id="3.40.50.410">
    <property type="entry name" value="von Willebrand factor, type A domain"/>
    <property type="match status" value="1"/>
</dbReference>
<evidence type="ECO:0000256" key="2">
    <source>
        <dbReference type="ARBA" id="ARBA00022525"/>
    </source>
</evidence>
<dbReference type="SUPFAM" id="SSF53300">
    <property type="entry name" value="vWA-like"/>
    <property type="match status" value="1"/>
</dbReference>
<evidence type="ECO:0000256" key="7">
    <source>
        <dbReference type="SAM" id="Coils"/>
    </source>
</evidence>
<keyword evidence="6 9" id="KW-0418">Kinase</keyword>
<dbReference type="AlphaFoldDB" id="A0A8H4B5D5"/>
<dbReference type="InterPro" id="IPR056861">
    <property type="entry name" value="HMCN1-like_VWA"/>
</dbReference>
<dbReference type="Gene3D" id="3.30.200.20">
    <property type="entry name" value="Phosphorylase Kinase, domain 1"/>
    <property type="match status" value="1"/>
</dbReference>
<keyword evidence="7" id="KW-0175">Coiled coil</keyword>
<keyword evidence="10" id="KW-1185">Reference proteome</keyword>
<dbReference type="PROSITE" id="PS51158">
    <property type="entry name" value="ALPHA_KINASE"/>
    <property type="match status" value="1"/>
</dbReference>
<comment type="subcellular location">
    <subcellularLocation>
        <location evidence="1">Secreted</location>
    </subcellularLocation>
</comment>
<dbReference type="PANTHER" id="PTHR47763:SF4">
    <property type="entry name" value="ALPHA-PROTEIN KINASE VWKA"/>
    <property type="match status" value="1"/>
</dbReference>
<dbReference type="Gene3D" id="3.20.200.10">
    <property type="entry name" value="MHCK/EF2 kinase"/>
    <property type="match status" value="1"/>
</dbReference>
<dbReference type="Pfam" id="PF02816">
    <property type="entry name" value="Alpha_kinase"/>
    <property type="match status" value="1"/>
</dbReference>
<evidence type="ECO:0000256" key="1">
    <source>
        <dbReference type="ARBA" id="ARBA00004613"/>
    </source>
</evidence>
<dbReference type="InterPro" id="IPR036465">
    <property type="entry name" value="vWFA_dom_sf"/>
</dbReference>
<evidence type="ECO:0000313" key="9">
    <source>
        <dbReference type="EMBL" id="KAF0561983.1"/>
    </source>
</evidence>
<dbReference type="OrthoDB" id="301415at2759"/>
<dbReference type="Proteomes" id="UP000439903">
    <property type="component" value="Unassembled WGS sequence"/>
</dbReference>
<comment type="caution">
    <text evidence="9">The sequence shown here is derived from an EMBL/GenBank/DDBJ whole genome shotgun (WGS) entry which is preliminary data.</text>
</comment>
<dbReference type="Pfam" id="PF25106">
    <property type="entry name" value="VWA_4"/>
    <property type="match status" value="1"/>
</dbReference>
<evidence type="ECO:0000256" key="4">
    <source>
        <dbReference type="ARBA" id="ARBA00022679"/>
    </source>
</evidence>
<evidence type="ECO:0000313" key="10">
    <source>
        <dbReference type="Proteomes" id="UP000439903"/>
    </source>
</evidence>
<sequence length="474" mass="54458">MNQKTGNDCSANNIKLFEERLRRYENEAGQISSKSTLIDRVSYLRKNRENDVSKAIINIEDSMNFDLCFVLDCTSSMSPYIEATKEHIIKVASYVNSHNSNFKFWVGFCGYRDHSDHFDRLQIFDFTNSLEKFKIYITNKVKAKGGGDLPEDVLVGLNAAITEMTRSNATRILIHIGDAPPHGRRFTNLYDIYPNGDPNGLIAESVLKKMKLKKILYYFGKINASTDVMLNIFREIIGDFPVFDLMTMGDNPEVLVDKFCKATSSAIFSSITLTTTLRNSERKLLCCIPPRTLDEVKDGFYFINSSFIEQDIFFKLAPQPFSVGAERYAYFALDTSLEQANRLVIKKYHDIKIGTIERYLESVEIFNIAYFFSTKFNIAAEQVGINKKVTFSDVKVLYDETDNTYYSVEKYISNAKFKKFKLNSGLITEFHSILEAFAHFTYKYTEGYLVAYDLQGADLHNENEWNSKMFFAKT</sequence>
<evidence type="ECO:0000256" key="6">
    <source>
        <dbReference type="ARBA" id="ARBA00022777"/>
    </source>
</evidence>
<dbReference type="PANTHER" id="PTHR47763">
    <property type="entry name" value="ALPHA-PROTEIN KINASE VWKA"/>
    <property type="match status" value="1"/>
</dbReference>
<reference evidence="9 10" key="1">
    <citation type="journal article" date="2019" name="Environ. Microbiol.">
        <title>At the nexus of three kingdoms: the genome of the mycorrhizal fungus Gigaspora margarita provides insights into plant, endobacterial and fungal interactions.</title>
        <authorList>
            <person name="Venice F."/>
            <person name="Ghignone S."/>
            <person name="Salvioli di Fossalunga A."/>
            <person name="Amselem J."/>
            <person name="Novero M."/>
            <person name="Xianan X."/>
            <person name="Sedzielewska Toro K."/>
            <person name="Morin E."/>
            <person name="Lipzen A."/>
            <person name="Grigoriev I.V."/>
            <person name="Henrissat B."/>
            <person name="Martin F.M."/>
            <person name="Bonfante P."/>
        </authorList>
    </citation>
    <scope>NUCLEOTIDE SEQUENCE [LARGE SCALE GENOMIC DNA]</scope>
    <source>
        <strain evidence="9 10">BEG34</strain>
    </source>
</reference>
<accession>A0A8H4B5D5</accession>
<dbReference type="SUPFAM" id="SSF56112">
    <property type="entry name" value="Protein kinase-like (PK-like)"/>
    <property type="match status" value="1"/>
</dbReference>
<protein>
    <submittedName>
        <fullName evidence="9">Kinase-like protein</fullName>
    </submittedName>
</protein>